<dbReference type="STRING" id="946677.SAMN05444484_102714"/>
<keyword evidence="3" id="KW-1185">Reference proteome</keyword>
<keyword evidence="1" id="KW-1133">Transmembrane helix</keyword>
<dbReference type="InterPro" id="IPR029087">
    <property type="entry name" value="Imm17"/>
</dbReference>
<evidence type="ECO:0000313" key="2">
    <source>
        <dbReference type="EMBL" id="SHL82701.1"/>
    </source>
</evidence>
<keyword evidence="1" id="KW-0812">Transmembrane</keyword>
<proteinExistence type="predicted"/>
<dbReference type="OrthoDB" id="1151161at2"/>
<dbReference type="Proteomes" id="UP000184028">
    <property type="component" value="Unassembled WGS sequence"/>
</dbReference>
<accession>A0A1M7DT60</accession>
<dbReference type="AlphaFoldDB" id="A0A1M7DT60"/>
<organism evidence="2 3">
    <name type="scientific">Flavobacterium chilense</name>
    <dbReference type="NCBI Taxonomy" id="946677"/>
    <lineage>
        <taxon>Bacteria</taxon>
        <taxon>Pseudomonadati</taxon>
        <taxon>Bacteroidota</taxon>
        <taxon>Flavobacteriia</taxon>
        <taxon>Flavobacteriales</taxon>
        <taxon>Flavobacteriaceae</taxon>
        <taxon>Flavobacterium</taxon>
    </lineage>
</organism>
<evidence type="ECO:0000313" key="3">
    <source>
        <dbReference type="Proteomes" id="UP000184028"/>
    </source>
</evidence>
<sequence length="89" mass="10439">MNKIEYLSNNIDTFFKENPAQFGWVFIVLGIVFFIGAIKRWSWVYEDKPGTIWGTQWVIETFGFKIARILKILFSLICTGLGIIWLLVY</sequence>
<dbReference type="EMBL" id="FRBT01000002">
    <property type="protein sequence ID" value="SHL82701.1"/>
    <property type="molecule type" value="Genomic_DNA"/>
</dbReference>
<feature type="transmembrane region" description="Helical" evidence="1">
    <location>
        <begin position="20"/>
        <end position="38"/>
    </location>
</feature>
<dbReference type="Pfam" id="PF15562">
    <property type="entry name" value="Imm17"/>
    <property type="match status" value="1"/>
</dbReference>
<name>A0A1M7DT60_9FLAO</name>
<protein>
    <submittedName>
        <fullName evidence="2">Immunity protein 17</fullName>
    </submittedName>
</protein>
<reference evidence="3" key="1">
    <citation type="submission" date="2016-11" db="EMBL/GenBank/DDBJ databases">
        <authorList>
            <person name="Varghese N."/>
            <person name="Submissions S."/>
        </authorList>
    </citation>
    <scope>NUCLEOTIDE SEQUENCE [LARGE SCALE GENOMIC DNA]</scope>
    <source>
        <strain evidence="3">DSM 24724</strain>
    </source>
</reference>
<dbReference type="RefSeq" id="WP_068842144.1">
    <property type="nucleotide sequence ID" value="NZ_FRBT01000002.1"/>
</dbReference>
<keyword evidence="1" id="KW-0472">Membrane</keyword>
<evidence type="ECO:0000256" key="1">
    <source>
        <dbReference type="SAM" id="Phobius"/>
    </source>
</evidence>
<gene>
    <name evidence="2" type="ORF">SAMN05444484_102714</name>
</gene>
<feature type="transmembrane region" description="Helical" evidence="1">
    <location>
        <begin position="69"/>
        <end position="88"/>
    </location>
</feature>